<dbReference type="PROSITE" id="PS00028">
    <property type="entry name" value="ZINC_FINGER_C2H2_1"/>
    <property type="match status" value="7"/>
</dbReference>
<keyword evidence="4" id="KW-0677">Repeat</keyword>
<evidence type="ECO:0000313" key="13">
    <source>
        <dbReference type="Proteomes" id="UP000886611"/>
    </source>
</evidence>
<dbReference type="FunFam" id="3.30.160.60:FF:000052">
    <property type="entry name" value="zinc finger protein 546 isoform X1"/>
    <property type="match status" value="1"/>
</dbReference>
<evidence type="ECO:0000256" key="2">
    <source>
        <dbReference type="ARBA" id="ARBA00006991"/>
    </source>
</evidence>
<evidence type="ECO:0000313" key="12">
    <source>
        <dbReference type="EMBL" id="KAG2466177.1"/>
    </source>
</evidence>
<feature type="non-terminal residue" evidence="12">
    <location>
        <position position="432"/>
    </location>
</feature>
<organism evidence="12 13">
    <name type="scientific">Polypterus senegalus</name>
    <name type="common">Senegal bichir</name>
    <dbReference type="NCBI Taxonomy" id="55291"/>
    <lineage>
        <taxon>Eukaryota</taxon>
        <taxon>Metazoa</taxon>
        <taxon>Chordata</taxon>
        <taxon>Craniata</taxon>
        <taxon>Vertebrata</taxon>
        <taxon>Euteleostomi</taxon>
        <taxon>Actinopterygii</taxon>
        <taxon>Polypteriformes</taxon>
        <taxon>Polypteridae</taxon>
        <taxon>Polypterus</taxon>
    </lineage>
</organism>
<feature type="domain" description="C2H2-type" evidence="11">
    <location>
        <begin position="372"/>
        <end position="399"/>
    </location>
</feature>
<dbReference type="PANTHER" id="PTHR23226:SF416">
    <property type="entry name" value="FI01424P"/>
    <property type="match status" value="1"/>
</dbReference>
<gene>
    <name evidence="12" type="primary">Znf3_6</name>
    <name evidence="12" type="ORF">GTO96_0017304</name>
</gene>
<dbReference type="GO" id="GO:0000978">
    <property type="term" value="F:RNA polymerase II cis-regulatory region sequence-specific DNA binding"/>
    <property type="evidence" value="ECO:0007669"/>
    <property type="project" value="TreeGrafter"/>
</dbReference>
<accession>A0A8X7XDQ7</accession>
<dbReference type="GO" id="GO:0008270">
    <property type="term" value="F:zinc ion binding"/>
    <property type="evidence" value="ECO:0007669"/>
    <property type="project" value="UniProtKB-KW"/>
</dbReference>
<dbReference type="GO" id="GO:0005634">
    <property type="term" value="C:nucleus"/>
    <property type="evidence" value="ECO:0007669"/>
    <property type="project" value="UniProtKB-SubCell"/>
</dbReference>
<sequence length="432" mass="49057">MTTPEEERLAHIKEEECEWGTPEGVCVKLEAGDVAVFKEEEAEAGTPDIKDEDLEDLSLGLKLQKYESENILKRDVCEVAPSSLQQWVTNTRQLATQQNFLELKSEFEEKINEGNHRGGEEQKSSGSVGINVQENFSVSTSSFVQTSLQLTLPHKQDKEKLKKSTRGLENLTPGAFQCSFLPTVKLTQTEAISAHQLQVLNTDQEVLYSSQECRNDKADRKDESIWSIQKPYACSECGKLFSRRNSLHEHQRIHTGEKPHVCSECGKRFSHKKSFQNHAKLHTGDKPYCCSECGKGFSFLGNFHNHLRIHSGEKPYCCRECGKRFSQISTFQTHTRIHTGEKPYSCLECGKQFSRSSHLQRHRRIHTGEKPYGCAECGKQFSASHTLQNHARFHTGEKPYCCPECGKRFSQRRSLNYHSKIHTGGGKESELS</sequence>
<dbReference type="SMART" id="SM00355">
    <property type="entry name" value="ZnF_C2H2"/>
    <property type="match status" value="7"/>
</dbReference>
<keyword evidence="7" id="KW-0805">Transcription regulation</keyword>
<keyword evidence="5 10" id="KW-0863">Zinc-finger</keyword>
<feature type="non-terminal residue" evidence="12">
    <location>
        <position position="1"/>
    </location>
</feature>
<reference evidence="12 13" key="1">
    <citation type="journal article" date="2021" name="Cell">
        <title>Tracing the genetic footprints of vertebrate landing in non-teleost ray-finned fishes.</title>
        <authorList>
            <person name="Bi X."/>
            <person name="Wang K."/>
            <person name="Yang L."/>
            <person name="Pan H."/>
            <person name="Jiang H."/>
            <person name="Wei Q."/>
            <person name="Fang M."/>
            <person name="Yu H."/>
            <person name="Zhu C."/>
            <person name="Cai Y."/>
            <person name="He Y."/>
            <person name="Gan X."/>
            <person name="Zeng H."/>
            <person name="Yu D."/>
            <person name="Zhu Y."/>
            <person name="Jiang H."/>
            <person name="Qiu Q."/>
            <person name="Yang H."/>
            <person name="Zhang Y.E."/>
            <person name="Wang W."/>
            <person name="Zhu M."/>
            <person name="He S."/>
            <person name="Zhang G."/>
        </authorList>
    </citation>
    <scope>NUCLEOTIDE SEQUENCE [LARGE SCALE GENOMIC DNA]</scope>
    <source>
        <strain evidence="12">Bchr_013</strain>
    </source>
</reference>
<feature type="domain" description="C2H2-type" evidence="11">
    <location>
        <begin position="232"/>
        <end position="259"/>
    </location>
</feature>
<feature type="domain" description="C2H2-type" evidence="11">
    <location>
        <begin position="260"/>
        <end position="287"/>
    </location>
</feature>
<dbReference type="Gene3D" id="3.30.160.60">
    <property type="entry name" value="Classic Zinc Finger"/>
    <property type="match status" value="7"/>
</dbReference>
<proteinExistence type="inferred from homology"/>
<keyword evidence="9" id="KW-0539">Nucleus</keyword>
<evidence type="ECO:0000256" key="10">
    <source>
        <dbReference type="PROSITE-ProRule" id="PRU00042"/>
    </source>
</evidence>
<feature type="domain" description="C2H2-type" evidence="11">
    <location>
        <begin position="288"/>
        <end position="315"/>
    </location>
</feature>
<keyword evidence="3" id="KW-0479">Metal-binding</keyword>
<comment type="similarity">
    <text evidence="2">Belongs to the krueppel C2H2-type zinc-finger protein family.</text>
</comment>
<name>A0A8X7XDQ7_POLSE</name>
<evidence type="ECO:0000256" key="1">
    <source>
        <dbReference type="ARBA" id="ARBA00004123"/>
    </source>
</evidence>
<evidence type="ECO:0000256" key="7">
    <source>
        <dbReference type="ARBA" id="ARBA00023015"/>
    </source>
</evidence>
<evidence type="ECO:0000259" key="11">
    <source>
        <dbReference type="PROSITE" id="PS50157"/>
    </source>
</evidence>
<dbReference type="InterPro" id="IPR013087">
    <property type="entry name" value="Znf_C2H2_type"/>
</dbReference>
<dbReference type="EMBL" id="JAATIS010001721">
    <property type="protein sequence ID" value="KAG2466177.1"/>
    <property type="molecule type" value="Genomic_DNA"/>
</dbReference>
<evidence type="ECO:0000256" key="8">
    <source>
        <dbReference type="ARBA" id="ARBA00023163"/>
    </source>
</evidence>
<dbReference type="PANTHER" id="PTHR23226">
    <property type="entry name" value="ZINC FINGER AND SCAN DOMAIN-CONTAINING"/>
    <property type="match status" value="1"/>
</dbReference>
<feature type="domain" description="C2H2-type" evidence="11">
    <location>
        <begin position="400"/>
        <end position="427"/>
    </location>
</feature>
<dbReference type="AlphaFoldDB" id="A0A8X7XDQ7"/>
<feature type="domain" description="C2H2-type" evidence="11">
    <location>
        <begin position="316"/>
        <end position="343"/>
    </location>
</feature>
<protein>
    <submittedName>
        <fullName evidence="12">ZNF3 protein</fullName>
    </submittedName>
</protein>
<dbReference type="FunFam" id="3.30.160.60:FF:001158">
    <property type="entry name" value="zinc finger protein 22"/>
    <property type="match status" value="1"/>
</dbReference>
<dbReference type="GO" id="GO:0000981">
    <property type="term" value="F:DNA-binding transcription factor activity, RNA polymerase II-specific"/>
    <property type="evidence" value="ECO:0007669"/>
    <property type="project" value="TreeGrafter"/>
</dbReference>
<dbReference type="Proteomes" id="UP000886611">
    <property type="component" value="Unassembled WGS sequence"/>
</dbReference>
<dbReference type="FunFam" id="3.30.160.60:FF:001155">
    <property type="entry name" value="Zinc finger 30C"/>
    <property type="match status" value="1"/>
</dbReference>
<evidence type="ECO:0000256" key="3">
    <source>
        <dbReference type="ARBA" id="ARBA00022723"/>
    </source>
</evidence>
<keyword evidence="13" id="KW-1185">Reference proteome</keyword>
<dbReference type="Pfam" id="PF00096">
    <property type="entry name" value="zf-C2H2"/>
    <property type="match status" value="6"/>
</dbReference>
<keyword evidence="8" id="KW-0804">Transcription</keyword>
<keyword evidence="6" id="KW-0862">Zinc</keyword>
<evidence type="ECO:0000256" key="6">
    <source>
        <dbReference type="ARBA" id="ARBA00022833"/>
    </source>
</evidence>
<dbReference type="InterPro" id="IPR036236">
    <property type="entry name" value="Znf_C2H2_sf"/>
</dbReference>
<comment type="caution">
    <text evidence="12">The sequence shown here is derived from an EMBL/GenBank/DDBJ whole genome shotgun (WGS) entry which is preliminary data.</text>
</comment>
<comment type="subcellular location">
    <subcellularLocation>
        <location evidence="1">Nucleus</location>
    </subcellularLocation>
</comment>
<dbReference type="FunFam" id="3.30.160.60:FF:002343">
    <property type="entry name" value="Zinc finger protein 33A"/>
    <property type="match status" value="3"/>
</dbReference>
<dbReference type="SUPFAM" id="SSF57667">
    <property type="entry name" value="beta-beta-alpha zinc fingers"/>
    <property type="match status" value="4"/>
</dbReference>
<evidence type="ECO:0000256" key="5">
    <source>
        <dbReference type="ARBA" id="ARBA00022771"/>
    </source>
</evidence>
<dbReference type="PROSITE" id="PS50157">
    <property type="entry name" value="ZINC_FINGER_C2H2_2"/>
    <property type="match status" value="7"/>
</dbReference>
<dbReference type="FunFam" id="3.30.160.60:FF:000464">
    <property type="entry name" value="Zinc finger and SCAN domain containing 25"/>
    <property type="match status" value="1"/>
</dbReference>
<evidence type="ECO:0000256" key="4">
    <source>
        <dbReference type="ARBA" id="ARBA00022737"/>
    </source>
</evidence>
<feature type="domain" description="C2H2-type" evidence="11">
    <location>
        <begin position="344"/>
        <end position="371"/>
    </location>
</feature>
<evidence type="ECO:0000256" key="9">
    <source>
        <dbReference type="ARBA" id="ARBA00023242"/>
    </source>
</evidence>